<feature type="domain" description="Peptidase S26" evidence="10">
    <location>
        <begin position="44"/>
        <end position="118"/>
    </location>
</feature>
<comment type="subunit">
    <text evidence="8">Heterodimer of 2 subunits, IMP1A/B and IMP12.</text>
</comment>
<dbReference type="PANTHER" id="PTHR12383:SF16">
    <property type="entry name" value="MITOCHONDRIAL INNER MEMBRANE PROTEASE SUBUNIT 1"/>
    <property type="match status" value="1"/>
</dbReference>
<dbReference type="InterPro" id="IPR036286">
    <property type="entry name" value="LexA/Signal_pep-like_sf"/>
</dbReference>
<evidence type="ECO:0000256" key="4">
    <source>
        <dbReference type="ARBA" id="ARBA00023128"/>
    </source>
</evidence>
<keyword evidence="2" id="KW-0999">Mitochondrion inner membrane</keyword>
<keyword evidence="12" id="KW-1185">Reference proteome</keyword>
<evidence type="ECO:0000256" key="3">
    <source>
        <dbReference type="ARBA" id="ARBA00022801"/>
    </source>
</evidence>
<dbReference type="SUPFAM" id="SSF51306">
    <property type="entry name" value="LexA/Signal peptidase"/>
    <property type="match status" value="1"/>
</dbReference>
<accession>A0A0K9NM61</accession>
<dbReference type="OrthoDB" id="308440at2759"/>
<evidence type="ECO:0000256" key="1">
    <source>
        <dbReference type="ARBA" id="ARBA00004273"/>
    </source>
</evidence>
<dbReference type="AlphaFoldDB" id="A0A0K9NM61"/>
<comment type="function">
    <text evidence="7">Catalyzes the removal of transit peptides required for the targeting of proteins from the mitochondrial matrix, across the inner membrane, into the inter-membrane space.</text>
</comment>
<keyword evidence="4" id="KW-0496">Mitochondrion</keyword>
<evidence type="ECO:0000256" key="5">
    <source>
        <dbReference type="ARBA" id="ARBA00023136"/>
    </source>
</evidence>
<dbReference type="GO" id="GO:0004252">
    <property type="term" value="F:serine-type endopeptidase activity"/>
    <property type="evidence" value="ECO:0007669"/>
    <property type="project" value="InterPro"/>
</dbReference>
<dbReference type="Proteomes" id="UP000036987">
    <property type="component" value="Unassembled WGS sequence"/>
</dbReference>
<evidence type="ECO:0000259" key="10">
    <source>
        <dbReference type="Pfam" id="PF10502"/>
    </source>
</evidence>
<evidence type="ECO:0000256" key="2">
    <source>
        <dbReference type="ARBA" id="ARBA00022792"/>
    </source>
</evidence>
<dbReference type="Pfam" id="PF10502">
    <property type="entry name" value="Peptidase_S26"/>
    <property type="match status" value="2"/>
</dbReference>
<dbReference type="CDD" id="cd06530">
    <property type="entry name" value="S26_SPase_I"/>
    <property type="match status" value="1"/>
</dbReference>
<dbReference type="EMBL" id="LFYR01002015">
    <property type="protein sequence ID" value="KMZ57879.1"/>
    <property type="molecule type" value="Genomic_DNA"/>
</dbReference>
<dbReference type="InterPro" id="IPR019533">
    <property type="entry name" value="Peptidase_S26"/>
</dbReference>
<dbReference type="FunFam" id="2.10.109.10:FF:000014">
    <property type="entry name" value="Inner membrane protease subunit 1"/>
    <property type="match status" value="1"/>
</dbReference>
<dbReference type="Gene3D" id="2.10.109.10">
    <property type="entry name" value="Umud Fragment, subunit A"/>
    <property type="match status" value="1"/>
</dbReference>
<evidence type="ECO:0000256" key="8">
    <source>
        <dbReference type="ARBA" id="ARBA00064368"/>
    </source>
</evidence>
<dbReference type="STRING" id="29655.A0A0K9NM61"/>
<comment type="similarity">
    <text evidence="6">Belongs to the peptidase S26 family. IMP1 subfamily.</text>
</comment>
<dbReference type="GO" id="GO:0006627">
    <property type="term" value="P:protein processing involved in protein targeting to mitochondrion"/>
    <property type="evidence" value="ECO:0000318"/>
    <property type="project" value="GO_Central"/>
</dbReference>
<comment type="subcellular location">
    <subcellularLocation>
        <location evidence="1">Mitochondrion inner membrane</location>
    </subcellularLocation>
</comment>
<dbReference type="GO" id="GO:0006465">
    <property type="term" value="P:signal peptide processing"/>
    <property type="evidence" value="ECO:0007669"/>
    <property type="project" value="InterPro"/>
</dbReference>
<dbReference type="NCBIfam" id="TIGR02227">
    <property type="entry name" value="sigpep_I_bact"/>
    <property type="match status" value="1"/>
</dbReference>
<feature type="active site" evidence="9">
    <location>
        <position position="62"/>
    </location>
</feature>
<keyword evidence="5" id="KW-0472">Membrane</keyword>
<dbReference type="InterPro" id="IPR052064">
    <property type="entry name" value="Mito_IMP1_subunit"/>
</dbReference>
<evidence type="ECO:0000256" key="6">
    <source>
        <dbReference type="ARBA" id="ARBA00038445"/>
    </source>
</evidence>
<comment type="caution">
    <text evidence="11">The sequence shown here is derived from an EMBL/GenBank/DDBJ whole genome shotgun (WGS) entry which is preliminary data.</text>
</comment>
<reference evidence="12" key="1">
    <citation type="journal article" date="2016" name="Nature">
        <title>The genome of the seagrass Zostera marina reveals angiosperm adaptation to the sea.</title>
        <authorList>
            <person name="Olsen J.L."/>
            <person name="Rouze P."/>
            <person name="Verhelst B."/>
            <person name="Lin Y.-C."/>
            <person name="Bayer T."/>
            <person name="Collen J."/>
            <person name="Dattolo E."/>
            <person name="De Paoli E."/>
            <person name="Dittami S."/>
            <person name="Maumus F."/>
            <person name="Michel G."/>
            <person name="Kersting A."/>
            <person name="Lauritano C."/>
            <person name="Lohaus R."/>
            <person name="Toepel M."/>
            <person name="Tonon T."/>
            <person name="Vanneste K."/>
            <person name="Amirebrahimi M."/>
            <person name="Brakel J."/>
            <person name="Bostroem C."/>
            <person name="Chovatia M."/>
            <person name="Grimwood J."/>
            <person name="Jenkins J.W."/>
            <person name="Jueterbock A."/>
            <person name="Mraz A."/>
            <person name="Stam W.T."/>
            <person name="Tice H."/>
            <person name="Bornberg-Bauer E."/>
            <person name="Green P.J."/>
            <person name="Pearson G.A."/>
            <person name="Procaccini G."/>
            <person name="Duarte C.M."/>
            <person name="Schmutz J."/>
            <person name="Reusch T.B.H."/>
            <person name="Van de Peer Y."/>
        </authorList>
    </citation>
    <scope>NUCLEOTIDE SEQUENCE [LARGE SCALE GENOMIC DNA]</scope>
    <source>
        <strain evidence="12">cv. Finnish</strain>
    </source>
</reference>
<feature type="domain" description="Peptidase S26" evidence="10">
    <location>
        <begin position="129"/>
        <end position="171"/>
    </location>
</feature>
<protein>
    <submittedName>
        <fullName evidence="11">Mitochondrial inner membrane protease subunit 1</fullName>
    </submittedName>
</protein>
<dbReference type="GO" id="GO:0042720">
    <property type="term" value="C:mitochondrial inner membrane peptidase complex"/>
    <property type="evidence" value="ECO:0000318"/>
    <property type="project" value="GO_Central"/>
</dbReference>
<dbReference type="OMA" id="LCKGPSM"/>
<evidence type="ECO:0000313" key="11">
    <source>
        <dbReference type="EMBL" id="KMZ57879.1"/>
    </source>
</evidence>
<dbReference type="InterPro" id="IPR000223">
    <property type="entry name" value="Pept_S26A_signal_pept_1"/>
</dbReference>
<dbReference type="PRINTS" id="PR00727">
    <property type="entry name" value="LEADERPTASE"/>
</dbReference>
<gene>
    <name evidence="11" type="ORF">ZOSMA_81G00970</name>
</gene>
<feature type="active site" evidence="9">
    <location>
        <position position="106"/>
    </location>
</feature>
<evidence type="ECO:0000313" key="12">
    <source>
        <dbReference type="Proteomes" id="UP000036987"/>
    </source>
</evidence>
<evidence type="ECO:0000256" key="7">
    <source>
        <dbReference type="ARBA" id="ARBA00054895"/>
    </source>
</evidence>
<proteinExistence type="inferred from homology"/>
<dbReference type="PANTHER" id="PTHR12383">
    <property type="entry name" value="PROTEASE FAMILY S26 MITOCHONDRIAL INNER MEMBRANE PROTEASE-RELATED"/>
    <property type="match status" value="1"/>
</dbReference>
<name>A0A0K9NM61_ZOSMR</name>
<sequence>MAMSVSRLTAWVKKVPTRMAQIPWREIAGEGFDKCAFLIKFGCATHVANKYVFGFAYVMGPSMLPTINLSGDIVLLDKMSPWIGNVKVGDVVVLQSPENPRKSVTKRVLGMEGDEITFLVDPGNEEKSKTVIVPKDHLWVQGDNIYASRDSRRFGSVPYGLVKGRVFVRVWPVDSFGFLNQKK</sequence>
<keyword evidence="3" id="KW-0378">Hydrolase</keyword>
<keyword evidence="11" id="KW-0645">Protease</keyword>
<organism evidence="11 12">
    <name type="scientific">Zostera marina</name>
    <name type="common">Eelgrass</name>
    <dbReference type="NCBI Taxonomy" id="29655"/>
    <lineage>
        <taxon>Eukaryota</taxon>
        <taxon>Viridiplantae</taxon>
        <taxon>Streptophyta</taxon>
        <taxon>Embryophyta</taxon>
        <taxon>Tracheophyta</taxon>
        <taxon>Spermatophyta</taxon>
        <taxon>Magnoliopsida</taxon>
        <taxon>Liliopsida</taxon>
        <taxon>Zosteraceae</taxon>
        <taxon>Zostera</taxon>
    </lineage>
</organism>
<evidence type="ECO:0000256" key="9">
    <source>
        <dbReference type="PIRSR" id="PIRSR600223-1"/>
    </source>
</evidence>